<keyword evidence="2" id="KW-0472">Membrane</keyword>
<organism evidence="3 4">
    <name type="scientific">Leptidea sinapis</name>
    <dbReference type="NCBI Taxonomy" id="189913"/>
    <lineage>
        <taxon>Eukaryota</taxon>
        <taxon>Metazoa</taxon>
        <taxon>Ecdysozoa</taxon>
        <taxon>Arthropoda</taxon>
        <taxon>Hexapoda</taxon>
        <taxon>Insecta</taxon>
        <taxon>Pterygota</taxon>
        <taxon>Neoptera</taxon>
        <taxon>Endopterygota</taxon>
        <taxon>Lepidoptera</taxon>
        <taxon>Glossata</taxon>
        <taxon>Ditrysia</taxon>
        <taxon>Papilionoidea</taxon>
        <taxon>Pieridae</taxon>
        <taxon>Dismorphiinae</taxon>
        <taxon>Leptidea</taxon>
    </lineage>
</organism>
<accession>A0A5E4PZW3</accession>
<feature type="compositionally biased region" description="Basic and acidic residues" evidence="1">
    <location>
        <begin position="10"/>
        <end position="29"/>
    </location>
</feature>
<proteinExistence type="predicted"/>
<name>A0A5E4PZW3_9NEOP</name>
<feature type="region of interest" description="Disordered" evidence="1">
    <location>
        <begin position="1"/>
        <end position="29"/>
    </location>
</feature>
<keyword evidence="4" id="KW-1185">Reference proteome</keyword>
<evidence type="ECO:0000313" key="4">
    <source>
        <dbReference type="Proteomes" id="UP000324832"/>
    </source>
</evidence>
<dbReference type="Proteomes" id="UP000324832">
    <property type="component" value="Unassembled WGS sequence"/>
</dbReference>
<protein>
    <submittedName>
        <fullName evidence="3">Uncharacterized protein</fullName>
    </submittedName>
</protein>
<gene>
    <name evidence="3" type="ORF">LSINAPIS_LOCUS3600</name>
</gene>
<evidence type="ECO:0000313" key="3">
    <source>
        <dbReference type="EMBL" id="VVC90752.1"/>
    </source>
</evidence>
<reference evidence="3 4" key="1">
    <citation type="submission" date="2017-07" db="EMBL/GenBank/DDBJ databases">
        <authorList>
            <person name="Talla V."/>
            <person name="Backstrom N."/>
        </authorList>
    </citation>
    <scope>NUCLEOTIDE SEQUENCE [LARGE SCALE GENOMIC DNA]</scope>
</reference>
<evidence type="ECO:0000256" key="2">
    <source>
        <dbReference type="SAM" id="Phobius"/>
    </source>
</evidence>
<evidence type="ECO:0000256" key="1">
    <source>
        <dbReference type="SAM" id="MobiDB-lite"/>
    </source>
</evidence>
<keyword evidence="2" id="KW-1133">Transmembrane helix</keyword>
<sequence length="229" mass="25015">MDGIQMEPVGKYKADRNGSAKDTEKAREARDLGDTPVAVCSQRRALCVTVLVLSAIFVTSLLVVYATPQPGEVSIDFRVDRDTSFVVLNIRDMNVTERALFKGGSIGPKSLCYIKVLDDACAIRVPLQDEFASSPPMSPHMISISVCRLQRKSAPLLETATVSPDDEAQPVISLPLLEWVQKTLQLYSLDSSNMVRAVASPRLDRADIEAAADDLSKHKICDGRPSSRP</sequence>
<keyword evidence="2" id="KW-0812">Transmembrane</keyword>
<dbReference type="AlphaFoldDB" id="A0A5E4PZW3"/>
<dbReference type="EMBL" id="FZQP02000870">
    <property type="protein sequence ID" value="VVC90752.1"/>
    <property type="molecule type" value="Genomic_DNA"/>
</dbReference>
<feature type="transmembrane region" description="Helical" evidence="2">
    <location>
        <begin position="45"/>
        <end position="66"/>
    </location>
</feature>